<reference evidence="2 3" key="1">
    <citation type="submission" date="2016-10" db="EMBL/GenBank/DDBJ databases">
        <authorList>
            <person name="de Groot N.N."/>
        </authorList>
    </citation>
    <scope>NUCLEOTIDE SEQUENCE [LARGE SCALE GENOMIC DNA]</scope>
    <source>
        <strain evidence="2 3">AB35.6</strain>
    </source>
</reference>
<gene>
    <name evidence="2" type="ORF">SAMN05443244_0551</name>
</gene>
<accession>A0A1H4JE85</accession>
<organism evidence="2 3">
    <name type="scientific">Terriglobus roseus</name>
    <dbReference type="NCBI Taxonomy" id="392734"/>
    <lineage>
        <taxon>Bacteria</taxon>
        <taxon>Pseudomonadati</taxon>
        <taxon>Acidobacteriota</taxon>
        <taxon>Terriglobia</taxon>
        <taxon>Terriglobales</taxon>
        <taxon>Acidobacteriaceae</taxon>
        <taxon>Terriglobus</taxon>
    </lineage>
</organism>
<evidence type="ECO:0000313" key="2">
    <source>
        <dbReference type="EMBL" id="SEB44417.1"/>
    </source>
</evidence>
<dbReference type="OrthoDB" id="9989749at2"/>
<proteinExistence type="predicted"/>
<sequence>MPTLHKPVISKSTREAIYLEEKARLLIREELAAEQKSKAAQPLTLWSFLNSQFALFLLGAIFVSGLGGAITYWNQAQHEKEAKYENARKLLAEFDFRLNELDFRIGNIVRGPQAGVDIQRTYVWRVARGDQAFQPALPDYRNVHWAGLAIQLDTLGFGVDTAQAVQAARDLENGYPGYTPSFLAIRSEELHRFSDTAWKKVSPQKIKEKTASAKVR</sequence>
<keyword evidence="1" id="KW-0812">Transmembrane</keyword>
<name>A0A1H4JE85_9BACT</name>
<evidence type="ECO:0000313" key="3">
    <source>
        <dbReference type="Proteomes" id="UP000182409"/>
    </source>
</evidence>
<protein>
    <submittedName>
        <fullName evidence="2">Uncharacterized protein</fullName>
    </submittedName>
</protein>
<dbReference type="RefSeq" id="WP_074652239.1">
    <property type="nucleotide sequence ID" value="NZ_FNSD01000001.1"/>
</dbReference>
<dbReference type="Proteomes" id="UP000182409">
    <property type="component" value="Unassembled WGS sequence"/>
</dbReference>
<dbReference type="AlphaFoldDB" id="A0A1H4JE85"/>
<feature type="transmembrane region" description="Helical" evidence="1">
    <location>
        <begin position="53"/>
        <end position="73"/>
    </location>
</feature>
<evidence type="ECO:0000256" key="1">
    <source>
        <dbReference type="SAM" id="Phobius"/>
    </source>
</evidence>
<keyword evidence="1" id="KW-1133">Transmembrane helix</keyword>
<keyword evidence="1" id="KW-0472">Membrane</keyword>
<dbReference type="EMBL" id="FNSD01000001">
    <property type="protein sequence ID" value="SEB44417.1"/>
    <property type="molecule type" value="Genomic_DNA"/>
</dbReference>